<dbReference type="EMBL" id="CM007366">
    <property type="protein sequence ID" value="OIW10337.1"/>
    <property type="molecule type" value="Genomic_DNA"/>
</dbReference>
<gene>
    <name evidence="2" type="ORF">TanjilG_28088</name>
</gene>
<keyword evidence="1" id="KW-0472">Membrane</keyword>
<name>A0A4P1RGD2_LUPAN</name>
<dbReference type="AlphaFoldDB" id="A0A4P1RGD2"/>
<keyword evidence="1" id="KW-0812">Transmembrane</keyword>
<dbReference type="Gramene" id="OIW10337">
    <property type="protein sequence ID" value="OIW10337"/>
    <property type="gene ID" value="TanjilG_28088"/>
</dbReference>
<accession>A0A4P1RGD2</accession>
<reference evidence="2 3" key="1">
    <citation type="journal article" date="2017" name="Plant Biotechnol. J.">
        <title>A comprehensive draft genome sequence for lupin (Lupinus angustifolius), an emerging health food: insights into plant-microbe interactions and legume evolution.</title>
        <authorList>
            <person name="Hane J.K."/>
            <person name="Ming Y."/>
            <person name="Kamphuis L.G."/>
            <person name="Nelson M.N."/>
            <person name="Garg G."/>
            <person name="Atkins C.A."/>
            <person name="Bayer P.E."/>
            <person name="Bravo A."/>
            <person name="Bringans S."/>
            <person name="Cannon S."/>
            <person name="Edwards D."/>
            <person name="Foley R."/>
            <person name="Gao L.L."/>
            <person name="Harrison M.J."/>
            <person name="Huang W."/>
            <person name="Hurgobin B."/>
            <person name="Li S."/>
            <person name="Liu C.W."/>
            <person name="McGrath A."/>
            <person name="Morahan G."/>
            <person name="Murray J."/>
            <person name="Weller J."/>
            <person name="Jian J."/>
            <person name="Singh K.B."/>
        </authorList>
    </citation>
    <scope>NUCLEOTIDE SEQUENCE [LARGE SCALE GENOMIC DNA]</scope>
    <source>
        <strain evidence="3">cv. Tanjil</strain>
        <tissue evidence="2">Whole plant</tissue>
    </source>
</reference>
<proteinExistence type="predicted"/>
<evidence type="ECO:0000313" key="2">
    <source>
        <dbReference type="EMBL" id="OIW10337.1"/>
    </source>
</evidence>
<evidence type="ECO:0000313" key="3">
    <source>
        <dbReference type="Proteomes" id="UP000188354"/>
    </source>
</evidence>
<protein>
    <submittedName>
        <fullName evidence="2">Uncharacterized protein</fullName>
    </submittedName>
</protein>
<keyword evidence="3" id="KW-1185">Reference proteome</keyword>
<sequence>MSLNDPDEAHHLQGGECNIGNHLYSRLFSIIYLVTLLLVLDSQPPIQTAWHSKVDLTYH</sequence>
<keyword evidence="1" id="KW-1133">Transmembrane helix</keyword>
<organism evidence="2 3">
    <name type="scientific">Lupinus angustifolius</name>
    <name type="common">Narrow-leaved blue lupine</name>
    <dbReference type="NCBI Taxonomy" id="3871"/>
    <lineage>
        <taxon>Eukaryota</taxon>
        <taxon>Viridiplantae</taxon>
        <taxon>Streptophyta</taxon>
        <taxon>Embryophyta</taxon>
        <taxon>Tracheophyta</taxon>
        <taxon>Spermatophyta</taxon>
        <taxon>Magnoliopsida</taxon>
        <taxon>eudicotyledons</taxon>
        <taxon>Gunneridae</taxon>
        <taxon>Pentapetalae</taxon>
        <taxon>rosids</taxon>
        <taxon>fabids</taxon>
        <taxon>Fabales</taxon>
        <taxon>Fabaceae</taxon>
        <taxon>Papilionoideae</taxon>
        <taxon>50 kb inversion clade</taxon>
        <taxon>genistoids sensu lato</taxon>
        <taxon>core genistoids</taxon>
        <taxon>Genisteae</taxon>
        <taxon>Lupinus</taxon>
    </lineage>
</organism>
<evidence type="ECO:0000256" key="1">
    <source>
        <dbReference type="SAM" id="Phobius"/>
    </source>
</evidence>
<feature type="transmembrane region" description="Helical" evidence="1">
    <location>
        <begin position="23"/>
        <end position="40"/>
    </location>
</feature>
<dbReference type="Proteomes" id="UP000188354">
    <property type="component" value="Chromosome LG06"/>
</dbReference>